<keyword evidence="15" id="KW-1185">Reference proteome</keyword>
<proteinExistence type="inferred from homology"/>
<keyword evidence="8 13" id="KW-0547">Nucleotide-binding</keyword>
<keyword evidence="11 13" id="KW-0443">Lipid metabolism</keyword>
<comment type="similarity">
    <text evidence="13">Belongs to the LpxK family.</text>
</comment>
<keyword evidence="10 13" id="KW-0067">ATP-binding</keyword>
<dbReference type="NCBIfam" id="TIGR00682">
    <property type="entry name" value="lpxK"/>
    <property type="match status" value="1"/>
</dbReference>
<reference evidence="14 15" key="1">
    <citation type="journal article" date="2013" name="PLoS ONE">
        <title>Genomic analysis of Melioribacter roseus, facultatively anaerobic organotrophic bacterium representing a novel deep lineage within Bacteriodetes/Chlorobi group.</title>
        <authorList>
            <person name="Kadnikov V.V."/>
            <person name="Mardanov A.V."/>
            <person name="Podosokorskaya O.A."/>
            <person name="Gavrilov S.N."/>
            <person name="Kublanov I.V."/>
            <person name="Beletsky A.V."/>
            <person name="Bonch-Osmolovskaya E.A."/>
            <person name="Ravin N.V."/>
        </authorList>
    </citation>
    <scope>NUCLEOTIDE SEQUENCE [LARGE SCALE GENOMIC DNA]</scope>
    <source>
        <strain evidence="15">JCM 17771 / P3M-2</strain>
    </source>
</reference>
<feature type="binding site" evidence="13">
    <location>
        <begin position="48"/>
        <end position="55"/>
    </location>
    <ligand>
        <name>ATP</name>
        <dbReference type="ChEBI" id="CHEBI:30616"/>
    </ligand>
</feature>
<evidence type="ECO:0000256" key="3">
    <source>
        <dbReference type="ARBA" id="ARBA00012071"/>
    </source>
</evidence>
<dbReference type="PANTHER" id="PTHR42724:SF1">
    <property type="entry name" value="TETRAACYLDISACCHARIDE 4'-KINASE, MITOCHONDRIAL-RELATED"/>
    <property type="match status" value="1"/>
</dbReference>
<dbReference type="GO" id="GO:0009245">
    <property type="term" value="P:lipid A biosynthetic process"/>
    <property type="evidence" value="ECO:0007669"/>
    <property type="project" value="UniProtKB-UniRule"/>
</dbReference>
<dbReference type="PATRIC" id="fig|1191523.3.peg.1947"/>
<keyword evidence="9 13" id="KW-0418">Kinase</keyword>
<evidence type="ECO:0000256" key="2">
    <source>
        <dbReference type="ARBA" id="ARBA00004870"/>
    </source>
</evidence>
<dbReference type="AlphaFoldDB" id="I6ZSQ8"/>
<dbReference type="SUPFAM" id="SSF52540">
    <property type="entry name" value="P-loop containing nucleoside triphosphate hydrolases"/>
    <property type="match status" value="1"/>
</dbReference>
<evidence type="ECO:0000256" key="12">
    <source>
        <dbReference type="ARBA" id="ARBA00029757"/>
    </source>
</evidence>
<organism evidence="14 15">
    <name type="scientific">Melioribacter roseus (strain DSM 23840 / JCM 17771 / VKM B-2668 / P3M-2)</name>
    <dbReference type="NCBI Taxonomy" id="1191523"/>
    <lineage>
        <taxon>Bacteria</taxon>
        <taxon>Pseudomonadati</taxon>
        <taxon>Ignavibacteriota</taxon>
        <taxon>Ignavibacteria</taxon>
        <taxon>Ignavibacteriales</taxon>
        <taxon>Melioribacteraceae</taxon>
        <taxon>Melioribacter</taxon>
    </lineage>
</organism>
<dbReference type="GO" id="GO:0005886">
    <property type="term" value="C:plasma membrane"/>
    <property type="evidence" value="ECO:0007669"/>
    <property type="project" value="TreeGrafter"/>
</dbReference>
<evidence type="ECO:0000256" key="9">
    <source>
        <dbReference type="ARBA" id="ARBA00022777"/>
    </source>
</evidence>
<comment type="catalytic activity">
    <reaction evidence="13">
        <text>a lipid A disaccharide + ATP = a lipid IVA + ADP + H(+)</text>
        <dbReference type="Rhea" id="RHEA:67840"/>
        <dbReference type="ChEBI" id="CHEBI:15378"/>
        <dbReference type="ChEBI" id="CHEBI:30616"/>
        <dbReference type="ChEBI" id="CHEBI:176343"/>
        <dbReference type="ChEBI" id="CHEBI:176425"/>
        <dbReference type="ChEBI" id="CHEBI:456216"/>
        <dbReference type="EC" id="2.7.1.130"/>
    </reaction>
</comment>
<dbReference type="GO" id="GO:0009029">
    <property type="term" value="F:lipid-A 4'-kinase activity"/>
    <property type="evidence" value="ECO:0007669"/>
    <property type="project" value="UniProtKB-UniRule"/>
</dbReference>
<evidence type="ECO:0000256" key="6">
    <source>
        <dbReference type="ARBA" id="ARBA00022556"/>
    </source>
</evidence>
<evidence type="ECO:0000313" key="15">
    <source>
        <dbReference type="Proteomes" id="UP000009011"/>
    </source>
</evidence>
<gene>
    <name evidence="13" type="primary">lpxK</name>
    <name evidence="14" type="ordered locus">MROS_1836</name>
</gene>
<evidence type="ECO:0000256" key="5">
    <source>
        <dbReference type="ARBA" id="ARBA00022516"/>
    </source>
</evidence>
<evidence type="ECO:0000313" key="14">
    <source>
        <dbReference type="EMBL" id="AFN75069.1"/>
    </source>
</evidence>
<evidence type="ECO:0000256" key="11">
    <source>
        <dbReference type="ARBA" id="ARBA00023098"/>
    </source>
</evidence>
<accession>I6ZSQ8</accession>
<keyword evidence="6 13" id="KW-0441">Lipid A biosynthesis</keyword>
<evidence type="ECO:0000256" key="4">
    <source>
        <dbReference type="ARBA" id="ARBA00016436"/>
    </source>
</evidence>
<dbReference type="GO" id="GO:0009244">
    <property type="term" value="P:lipopolysaccharide core region biosynthetic process"/>
    <property type="evidence" value="ECO:0007669"/>
    <property type="project" value="TreeGrafter"/>
</dbReference>
<evidence type="ECO:0000256" key="13">
    <source>
        <dbReference type="HAMAP-Rule" id="MF_00409"/>
    </source>
</evidence>
<keyword evidence="5 13" id="KW-0444">Lipid biosynthesis</keyword>
<dbReference type="GO" id="GO:0005524">
    <property type="term" value="F:ATP binding"/>
    <property type="evidence" value="ECO:0007669"/>
    <property type="project" value="UniProtKB-UniRule"/>
</dbReference>
<comment type="pathway">
    <text evidence="2 13">Glycolipid biosynthesis; lipid IV(A) biosynthesis; lipid IV(A) from (3R)-3-hydroxytetradecanoyl-[acyl-carrier-protein] and UDP-N-acetyl-alpha-D-glucosamine: step 6/6.</text>
</comment>
<dbReference type="EMBL" id="CP003557">
    <property type="protein sequence ID" value="AFN75069.1"/>
    <property type="molecule type" value="Genomic_DNA"/>
</dbReference>
<evidence type="ECO:0000256" key="7">
    <source>
        <dbReference type="ARBA" id="ARBA00022679"/>
    </source>
</evidence>
<dbReference type="Pfam" id="PF02606">
    <property type="entry name" value="LpxK"/>
    <property type="match status" value="1"/>
</dbReference>
<dbReference type="HOGENOM" id="CLU_038816_6_0_10"/>
<dbReference type="Proteomes" id="UP000009011">
    <property type="component" value="Chromosome"/>
</dbReference>
<dbReference type="PANTHER" id="PTHR42724">
    <property type="entry name" value="TETRAACYLDISACCHARIDE 4'-KINASE"/>
    <property type="match status" value="1"/>
</dbReference>
<dbReference type="InterPro" id="IPR027417">
    <property type="entry name" value="P-loop_NTPase"/>
</dbReference>
<comment type="function">
    <text evidence="1 13">Transfers the gamma-phosphate of ATP to the 4'-position of a tetraacyldisaccharide 1-phosphate intermediate (termed DS-1-P) to form tetraacyldisaccharide 1,4'-bis-phosphate (lipid IVA).</text>
</comment>
<protein>
    <recommendedName>
        <fullName evidence="4 13">Tetraacyldisaccharide 4'-kinase</fullName>
        <ecNumber evidence="3 13">2.7.1.130</ecNumber>
    </recommendedName>
    <alternativeName>
        <fullName evidence="12 13">Lipid A 4'-kinase</fullName>
    </alternativeName>
</protein>
<sequence>MIDVLRIISAPLVAFYFLAIKFRNYLFDKGIFKTERVNAKVISVGNITVGGSGKTPAVLYLAELMKRNGIRAGILSRGYRRKTSGYLLVSDGKKIYSTVDDCGDEMYFVSTETSLPTAVSENRVDGCKRMLEETDIEAIILDDAFQHRWIHRDIDIVIIDQRFLNKTGNKEQRLLPLGNMREPFDSLKRADLIILNRKFLDDYSLPESLKHHFENKPVFRAYYEVEGIYDVKTHKKYSFEDFKGQKSLIVCGVAKPHSFLNVLEKNEIDFTNKMLFPDHKNYTLKEVQAIRKQFYDTNAYSVLTTQKDAVKLTKYSKELDDIDIFYLKISLKIEDSEKFDDMIISKIKYNPTHKN</sequence>
<dbReference type="EC" id="2.7.1.130" evidence="3 13"/>
<dbReference type="InterPro" id="IPR003758">
    <property type="entry name" value="LpxK"/>
</dbReference>
<name>I6ZSQ8_MELRP</name>
<dbReference type="KEGG" id="mro:MROS_1836"/>
<dbReference type="STRING" id="1191523.MROS_1836"/>
<evidence type="ECO:0000256" key="1">
    <source>
        <dbReference type="ARBA" id="ARBA00002274"/>
    </source>
</evidence>
<dbReference type="HAMAP" id="MF_00409">
    <property type="entry name" value="LpxK"/>
    <property type="match status" value="1"/>
</dbReference>
<dbReference type="UniPathway" id="UPA00359">
    <property type="reaction ID" value="UER00482"/>
</dbReference>
<dbReference type="RefSeq" id="WP_014856501.1">
    <property type="nucleotide sequence ID" value="NC_018178.1"/>
</dbReference>
<evidence type="ECO:0000256" key="10">
    <source>
        <dbReference type="ARBA" id="ARBA00022840"/>
    </source>
</evidence>
<keyword evidence="7 13" id="KW-0808">Transferase</keyword>
<dbReference type="eggNOG" id="COG1663">
    <property type="taxonomic scope" value="Bacteria"/>
</dbReference>
<evidence type="ECO:0000256" key="8">
    <source>
        <dbReference type="ARBA" id="ARBA00022741"/>
    </source>
</evidence>